<accession>A0A0E9TWV8</accession>
<name>A0A0E9TWV8_ANGAN</name>
<dbReference type="AlphaFoldDB" id="A0A0E9TWV8"/>
<sequence>MCITLILVLTANSFQLVGAFIMLDISQLAEIKNPY</sequence>
<protein>
    <submittedName>
        <fullName evidence="1">Uncharacterized protein</fullName>
    </submittedName>
</protein>
<organism evidence="1">
    <name type="scientific">Anguilla anguilla</name>
    <name type="common">European freshwater eel</name>
    <name type="synonym">Muraena anguilla</name>
    <dbReference type="NCBI Taxonomy" id="7936"/>
    <lineage>
        <taxon>Eukaryota</taxon>
        <taxon>Metazoa</taxon>
        <taxon>Chordata</taxon>
        <taxon>Craniata</taxon>
        <taxon>Vertebrata</taxon>
        <taxon>Euteleostomi</taxon>
        <taxon>Actinopterygii</taxon>
        <taxon>Neopterygii</taxon>
        <taxon>Teleostei</taxon>
        <taxon>Anguilliformes</taxon>
        <taxon>Anguillidae</taxon>
        <taxon>Anguilla</taxon>
    </lineage>
</organism>
<reference evidence="1" key="2">
    <citation type="journal article" date="2015" name="Fish Shellfish Immunol.">
        <title>Early steps in the European eel (Anguilla anguilla)-Vibrio vulnificus interaction in the gills: Role of the RtxA13 toxin.</title>
        <authorList>
            <person name="Callol A."/>
            <person name="Pajuelo D."/>
            <person name="Ebbesson L."/>
            <person name="Teles M."/>
            <person name="MacKenzie S."/>
            <person name="Amaro C."/>
        </authorList>
    </citation>
    <scope>NUCLEOTIDE SEQUENCE</scope>
</reference>
<evidence type="ECO:0000313" key="1">
    <source>
        <dbReference type="EMBL" id="JAH57390.1"/>
    </source>
</evidence>
<dbReference type="EMBL" id="GBXM01051187">
    <property type="protein sequence ID" value="JAH57390.1"/>
    <property type="molecule type" value="Transcribed_RNA"/>
</dbReference>
<proteinExistence type="predicted"/>
<reference evidence="1" key="1">
    <citation type="submission" date="2014-11" db="EMBL/GenBank/DDBJ databases">
        <authorList>
            <person name="Amaro Gonzalez C."/>
        </authorList>
    </citation>
    <scope>NUCLEOTIDE SEQUENCE</scope>
</reference>